<evidence type="ECO:0000313" key="4">
    <source>
        <dbReference type="EMBL" id="KAG6465997.1"/>
    </source>
</evidence>
<dbReference type="CDD" id="cd04216">
    <property type="entry name" value="Phytocyanin"/>
    <property type="match status" value="1"/>
</dbReference>
<gene>
    <name evidence="4" type="ORF">ZIOFF_076222</name>
</gene>
<name>A0A8J5B828_ZINOF</name>
<dbReference type="GO" id="GO:0009055">
    <property type="term" value="F:electron transfer activity"/>
    <property type="evidence" value="ECO:0007669"/>
    <property type="project" value="InterPro"/>
</dbReference>
<dbReference type="InterPro" id="IPR039391">
    <property type="entry name" value="Phytocyanin-like"/>
</dbReference>
<comment type="caution">
    <text evidence="4">The sequence shown here is derived from an EMBL/GenBank/DDBJ whole genome shotgun (WGS) entry which is preliminary data.</text>
</comment>
<evidence type="ECO:0000259" key="3">
    <source>
        <dbReference type="PROSITE" id="PS51485"/>
    </source>
</evidence>
<dbReference type="EMBL" id="JACMSC010000215">
    <property type="protein sequence ID" value="KAG6465997.1"/>
    <property type="molecule type" value="Genomic_DNA"/>
</dbReference>
<dbReference type="InterPro" id="IPR008972">
    <property type="entry name" value="Cupredoxin"/>
</dbReference>
<feature type="domain" description="Phytocyanin" evidence="3">
    <location>
        <begin position="59"/>
        <end position="171"/>
    </location>
</feature>
<dbReference type="AlphaFoldDB" id="A0A8J5B828"/>
<dbReference type="PANTHER" id="PTHR33021:SF520">
    <property type="entry name" value="OS11G0428800 PROTEIN"/>
    <property type="match status" value="1"/>
</dbReference>
<keyword evidence="2" id="KW-0186">Copper</keyword>
<dbReference type="InterPro" id="IPR003245">
    <property type="entry name" value="Phytocyanin_dom"/>
</dbReference>
<dbReference type="PROSITE" id="PS00196">
    <property type="entry name" value="COPPER_BLUE"/>
    <property type="match status" value="1"/>
</dbReference>
<dbReference type="PANTHER" id="PTHR33021">
    <property type="entry name" value="BLUE COPPER PROTEIN"/>
    <property type="match status" value="1"/>
</dbReference>
<evidence type="ECO:0000256" key="1">
    <source>
        <dbReference type="ARBA" id="ARBA00022723"/>
    </source>
</evidence>
<evidence type="ECO:0000313" key="5">
    <source>
        <dbReference type="Proteomes" id="UP000734854"/>
    </source>
</evidence>
<accession>A0A8J5B828</accession>
<protein>
    <recommendedName>
        <fullName evidence="3">Phytocyanin domain-containing protein</fullName>
    </recommendedName>
</protein>
<proteinExistence type="predicted"/>
<organism evidence="4 5">
    <name type="scientific">Zingiber officinale</name>
    <name type="common">Ginger</name>
    <name type="synonym">Amomum zingiber</name>
    <dbReference type="NCBI Taxonomy" id="94328"/>
    <lineage>
        <taxon>Eukaryota</taxon>
        <taxon>Viridiplantae</taxon>
        <taxon>Streptophyta</taxon>
        <taxon>Embryophyta</taxon>
        <taxon>Tracheophyta</taxon>
        <taxon>Spermatophyta</taxon>
        <taxon>Magnoliopsida</taxon>
        <taxon>Liliopsida</taxon>
        <taxon>Zingiberales</taxon>
        <taxon>Zingiberaceae</taxon>
        <taxon>Zingiber</taxon>
    </lineage>
</organism>
<keyword evidence="1" id="KW-0479">Metal-binding</keyword>
<evidence type="ECO:0000256" key="2">
    <source>
        <dbReference type="ARBA" id="ARBA00023008"/>
    </source>
</evidence>
<dbReference type="GO" id="GO:0005886">
    <property type="term" value="C:plasma membrane"/>
    <property type="evidence" value="ECO:0007669"/>
    <property type="project" value="TreeGrafter"/>
</dbReference>
<keyword evidence="5" id="KW-1185">Reference proteome</keyword>
<sequence>MASLFYKCISLKAVSVSAKSGTHQVAVSENMAMGRGSCYAALLLSLLLLLCSPRHSFAATHDVGESQGWGFSLSYDNWARGKSFAAGDTLGIFSLSLSLFHYTDRAKFFKYQAGQHNVVPVSVADYRSCKASGKAAATGNDKFSLKKGYNYFICSLPGHCEAGMKLQVVAN</sequence>
<dbReference type="Gene3D" id="2.60.40.420">
    <property type="entry name" value="Cupredoxins - blue copper proteins"/>
    <property type="match status" value="1"/>
</dbReference>
<dbReference type="PROSITE" id="PS51485">
    <property type="entry name" value="PHYTOCYANIN"/>
    <property type="match status" value="1"/>
</dbReference>
<dbReference type="SUPFAM" id="SSF49503">
    <property type="entry name" value="Cupredoxins"/>
    <property type="match status" value="1"/>
</dbReference>
<reference evidence="4 5" key="1">
    <citation type="submission" date="2020-08" db="EMBL/GenBank/DDBJ databases">
        <title>Plant Genome Project.</title>
        <authorList>
            <person name="Zhang R.-G."/>
        </authorList>
    </citation>
    <scope>NUCLEOTIDE SEQUENCE [LARGE SCALE GENOMIC DNA]</scope>
    <source>
        <tissue evidence="4">Rhizome</tissue>
    </source>
</reference>
<dbReference type="Proteomes" id="UP000734854">
    <property type="component" value="Unassembled WGS sequence"/>
</dbReference>
<dbReference type="InterPro" id="IPR028871">
    <property type="entry name" value="BlueCu_1_BS"/>
</dbReference>
<dbReference type="GO" id="GO:0046872">
    <property type="term" value="F:metal ion binding"/>
    <property type="evidence" value="ECO:0007669"/>
    <property type="project" value="UniProtKB-KW"/>
</dbReference>
<dbReference type="Pfam" id="PF02298">
    <property type="entry name" value="Cu_bind_like"/>
    <property type="match status" value="1"/>
</dbReference>